<organism evidence="1 2">
    <name type="scientific">Tuber borchii</name>
    <name type="common">White truffle</name>
    <dbReference type="NCBI Taxonomy" id="42251"/>
    <lineage>
        <taxon>Eukaryota</taxon>
        <taxon>Fungi</taxon>
        <taxon>Dikarya</taxon>
        <taxon>Ascomycota</taxon>
        <taxon>Pezizomycotina</taxon>
        <taxon>Pezizomycetes</taxon>
        <taxon>Pezizales</taxon>
        <taxon>Tuberaceae</taxon>
        <taxon>Tuber</taxon>
    </lineage>
</organism>
<gene>
    <name evidence="1" type="ORF">B9Z19DRAFT_1127247</name>
</gene>
<evidence type="ECO:0000313" key="1">
    <source>
        <dbReference type="EMBL" id="PUU78078.1"/>
    </source>
</evidence>
<protein>
    <submittedName>
        <fullName evidence="1">Uncharacterized protein</fullName>
    </submittedName>
</protein>
<proteinExistence type="predicted"/>
<sequence>MAEEEEVAEVVEAAMADIAAGEDAVAADARVVKVAEVEEARERVGVVVEERGVIMAEEVEEVVALVVAGVEELGEGEERGDWRTYLEKGIKSRVDEVIVAPIGRKLWNTKGVKRVMRGVLDVVPTGPRASRNYIRNMGGTMGEAARPIASLATAPTGPRRTERTDRKVYEKGESLGDGWFVAGQCNGPTGWYGIL</sequence>
<evidence type="ECO:0000313" key="2">
    <source>
        <dbReference type="Proteomes" id="UP000244722"/>
    </source>
</evidence>
<reference evidence="1 2" key="1">
    <citation type="submission" date="2017-04" db="EMBL/GenBank/DDBJ databases">
        <title>Draft genome sequence of Tuber borchii Vittad., a whitish edible truffle.</title>
        <authorList>
            <consortium name="DOE Joint Genome Institute"/>
            <person name="Murat C."/>
            <person name="Kuo A."/>
            <person name="Barry K.W."/>
            <person name="Clum A."/>
            <person name="Dockter R.B."/>
            <person name="Fauchery L."/>
            <person name="Iotti M."/>
            <person name="Kohler A."/>
            <person name="Labutti K."/>
            <person name="Lindquist E.A."/>
            <person name="Lipzen A."/>
            <person name="Ohm R.A."/>
            <person name="Wang M."/>
            <person name="Grigoriev I.V."/>
            <person name="Zambonelli A."/>
            <person name="Martin F.M."/>
        </authorList>
    </citation>
    <scope>NUCLEOTIDE SEQUENCE [LARGE SCALE GENOMIC DNA]</scope>
    <source>
        <strain evidence="1 2">Tbo3840</strain>
    </source>
</reference>
<comment type="caution">
    <text evidence="1">The sequence shown here is derived from an EMBL/GenBank/DDBJ whole genome shotgun (WGS) entry which is preliminary data.</text>
</comment>
<dbReference type="EMBL" id="NESQ01000129">
    <property type="protein sequence ID" value="PUU78078.1"/>
    <property type="molecule type" value="Genomic_DNA"/>
</dbReference>
<keyword evidence="2" id="KW-1185">Reference proteome</keyword>
<dbReference type="Proteomes" id="UP000244722">
    <property type="component" value="Unassembled WGS sequence"/>
</dbReference>
<dbReference type="AlphaFoldDB" id="A0A2T6ZRF9"/>
<name>A0A2T6ZRF9_TUBBO</name>
<accession>A0A2T6ZRF9</accession>